<evidence type="ECO:0000256" key="1">
    <source>
        <dbReference type="ARBA" id="ARBA00022612"/>
    </source>
</evidence>
<evidence type="ECO:0000313" key="5">
    <source>
        <dbReference type="Proteomes" id="UP000245919"/>
    </source>
</evidence>
<dbReference type="RefSeq" id="WP_109990821.1">
    <property type="nucleotide sequence ID" value="NZ_CP028160.1"/>
</dbReference>
<feature type="coiled-coil region" evidence="2">
    <location>
        <begin position="59"/>
        <end position="120"/>
    </location>
</feature>
<accession>A0A2Z3KIZ6</accession>
<dbReference type="GeneID" id="89633110"/>
<name>A0A2Z3KIZ6_LACLL</name>
<dbReference type="Proteomes" id="UP000245919">
    <property type="component" value="Chromosome"/>
</dbReference>
<gene>
    <name evidence="4" type="ORF">LL14B4_04830</name>
</gene>
<proteinExistence type="predicted"/>
<dbReference type="EMBL" id="CP028160">
    <property type="protein sequence ID" value="AWN65534.1"/>
    <property type="molecule type" value="Genomic_DNA"/>
</dbReference>
<organism evidence="4 5">
    <name type="scientific">Lactococcus lactis subsp. lactis</name>
    <name type="common">Streptococcus lactis</name>
    <dbReference type="NCBI Taxonomy" id="1360"/>
    <lineage>
        <taxon>Bacteria</taxon>
        <taxon>Bacillati</taxon>
        <taxon>Bacillota</taxon>
        <taxon>Bacilli</taxon>
        <taxon>Lactobacillales</taxon>
        <taxon>Streptococcaceae</taxon>
        <taxon>Lactococcus</taxon>
    </lineage>
</organism>
<sequence>MADTPLGKMIIEMGFDDSSFSKGITGVNKQLAALKNDLKTSQTSFSTFGKGVDGVRSPMEVLNKSIVKQKEQLDLLKKSYSDSLVDGKATSSTQNYANQISRANAQLAQYQAQLKNAAVEQYKQTSILPKLSSGFEKISGGLDTVSRKTAPVTVGITAAFAKGIQAATNFNGKMTEIQALLSDGTPASVLSKQMDTLSDKSKQWARQYGIDTSSINDGMEEMIKRGYDFNQTVGAMPAVLDASRASGEDFGTVMSASTAILEQFGLKTEDTASMMKNTQRVTDSLTFVANKTSAGFEDMGVAMEYVGPVAHSLGMNLEETSSAIGLLSNNGIEGEKAGTSLRGALSRLLKPTKQSSAAFQELGINLDEWKKGNIGLPDMLDTIKKSTEGMTQAEKSSLIAKAFGTEAQTGMNILIDQGGDALRNLTKETQNATGYTKKLADQMNNSDKNAFNKAKATLEVLSINLGQKLLPSIIPVVKEIDNLAGSFSKLSPETQQFIIKMAIAAAAVAPTAKALSGLTSIISGVTGGLARIGAKGAGELALRGIATEAGGATAAIAGGGGLSASLAGISPILAGLSPVAVGALGVAGLAGLIIGVSKAVDEAKDRVKFFGQVEVPKETVDKIDDFRGRIDKAKVAMEEFGTGSQNSAQKVKDAINSLSEGTKGDIDKSTKELEEAMKRTGYTADQIAEMKKRGESAKSVVEAAANDISQVYINANKRDEKNRALTVDEQARVSSNMKVIFESEADALKITGDKKNTLMKALNGEFNNMSKSQAQQVINDMRGMREQANKEYDQQAADQKKLLDGHIITQDTYNENMAAAEQERVDKLSKYGVAVAKAEDVIRENLKLGEAGYKEWRENAEAEMGLYGESFDEALAKAGDASKKLGDNGKLLAKYTTGMSDDAKKANDAWNSIIFDPKTGEIKTNAPEVIAEAVKSKEGWDNMQFILKNANLTTNARFTVAEALIASGQWDQLSPEQKNLVVNNQQGLLAIADSRQNMKIWNEMPDSVKKILGDNKNFLQNKETAQQALTGWNTLPAQTKKLLGDDTDFLSKKGNATGALNSWNSMPENVKKLLGNDADFQNKKGAAASALKAWDAMPENVKKMLANNFDVLAKKEGATNAILQWNNLPTNTKKLLASNQTSEGVNSANSWIENNFRGKTADLLANSQPAVDTLNSFLNLPAAKTVQIVASTTKNAQGTPYHPGGLAMVNDQKGPTYKELVSLPNGVSFIPEGRDVTMPLPKGTKILKASKTAQLIPKYADGTGGIPADAKIFRDMRAVQQQLVVSAPVVDNSGQLNVIIELLKLMSGSNNESLIKAIQSLANRPAIAVFDKNEAARALTAPITKQQSINQSINNIVNGRRNK</sequence>
<evidence type="ECO:0000313" key="4">
    <source>
        <dbReference type="EMBL" id="AWN65534.1"/>
    </source>
</evidence>
<keyword evidence="2" id="KW-0175">Coiled coil</keyword>
<dbReference type="NCBIfam" id="TIGR01760">
    <property type="entry name" value="tape_meas_TP901"/>
    <property type="match status" value="1"/>
</dbReference>
<evidence type="ECO:0000259" key="3">
    <source>
        <dbReference type="Pfam" id="PF10145"/>
    </source>
</evidence>
<dbReference type="InterPro" id="IPR010090">
    <property type="entry name" value="Phage_tape_meas"/>
</dbReference>
<feature type="coiled-coil region" evidence="2">
    <location>
        <begin position="771"/>
        <end position="798"/>
    </location>
</feature>
<reference evidence="4 5" key="1">
    <citation type="submission" date="2018-03" db="EMBL/GenBank/DDBJ databases">
        <title>Genome sequence of Lactococcus lactis strain 14B4 from almond drupe.</title>
        <authorList>
            <person name="Tran T.D."/>
            <person name="McGarvey J.A."/>
            <person name="Huynh S."/>
            <person name="Parker C.T."/>
        </authorList>
    </citation>
    <scope>NUCLEOTIDE SEQUENCE [LARGE SCALE GENOMIC DNA]</scope>
    <source>
        <strain evidence="4 5">14B4</strain>
    </source>
</reference>
<keyword evidence="1" id="KW-1188">Viral release from host cell</keyword>
<feature type="domain" description="Phage tail tape measure protein" evidence="3">
    <location>
        <begin position="199"/>
        <end position="404"/>
    </location>
</feature>
<dbReference type="Pfam" id="PF10145">
    <property type="entry name" value="PhageMin_Tail"/>
    <property type="match status" value="1"/>
</dbReference>
<evidence type="ECO:0000256" key="2">
    <source>
        <dbReference type="SAM" id="Coils"/>
    </source>
</evidence>
<dbReference type="PANTHER" id="PTHR37813:SF1">
    <property type="entry name" value="FELS-2 PROPHAGE PROTEIN"/>
    <property type="match status" value="1"/>
</dbReference>
<protein>
    <submittedName>
        <fullName evidence="4">Phage tail tape measure protein</fullName>
    </submittedName>
</protein>
<dbReference type="PANTHER" id="PTHR37813">
    <property type="entry name" value="FELS-2 PROPHAGE PROTEIN"/>
    <property type="match status" value="1"/>
</dbReference>